<keyword evidence="4 8" id="KW-0472">Membrane</keyword>
<evidence type="ECO:0000256" key="5">
    <source>
        <dbReference type="ARBA" id="ARBA00023139"/>
    </source>
</evidence>
<evidence type="ECO:0000313" key="11">
    <source>
        <dbReference type="EMBL" id="SNX85605.1"/>
    </source>
</evidence>
<evidence type="ECO:0000256" key="6">
    <source>
        <dbReference type="ARBA" id="ARBA00023288"/>
    </source>
</evidence>
<gene>
    <name evidence="11" type="ORF">MEPE_04314</name>
</gene>
<organism evidence="11 12">
    <name type="scientific">Melanopsichium pennsylvanicum</name>
    <dbReference type="NCBI Taxonomy" id="63383"/>
    <lineage>
        <taxon>Eukaryota</taxon>
        <taxon>Fungi</taxon>
        <taxon>Dikarya</taxon>
        <taxon>Basidiomycota</taxon>
        <taxon>Ustilaginomycotina</taxon>
        <taxon>Ustilaginomycetes</taxon>
        <taxon>Ustilaginales</taxon>
        <taxon>Ustilaginaceae</taxon>
        <taxon>Melanopsichium</taxon>
    </lineage>
</organism>
<comment type="caution">
    <text evidence="11">The sequence shown here is derived from an EMBL/GenBank/DDBJ whole genome shotgun (WGS) entry which is preliminary data.</text>
</comment>
<proteinExistence type="inferred from homology"/>
<protein>
    <recommendedName>
        <fullName evidence="8">Palmitoyltransferase</fullName>
        <ecNumber evidence="8">2.3.1.225</ecNumber>
    </recommendedName>
</protein>
<reference evidence="11" key="1">
    <citation type="submission" date="2023-10" db="EMBL/GenBank/DDBJ databases">
        <authorList>
            <person name="Guldener U."/>
        </authorList>
    </citation>
    <scope>NUCLEOTIDE SEQUENCE</scope>
    <source>
        <strain evidence="11">Mp4</strain>
    </source>
</reference>
<feature type="transmembrane region" description="Helical" evidence="8">
    <location>
        <begin position="46"/>
        <end position="63"/>
    </location>
</feature>
<keyword evidence="12" id="KW-1185">Reference proteome</keyword>
<dbReference type="EC" id="2.3.1.225" evidence="8"/>
<accession>A0AAJ5C698</accession>
<keyword evidence="6" id="KW-0449">Lipoprotein</keyword>
<comment type="similarity">
    <text evidence="8">Belongs to the DHHC palmitoyltransferase family.</text>
</comment>
<keyword evidence="8" id="KW-0808">Transferase</keyword>
<dbReference type="EMBL" id="OAPG01000010">
    <property type="protein sequence ID" value="SNX85605.1"/>
    <property type="molecule type" value="Genomic_DNA"/>
</dbReference>
<feature type="transmembrane region" description="Helical" evidence="8">
    <location>
        <begin position="271"/>
        <end position="289"/>
    </location>
</feature>
<feature type="transmembrane region" description="Helical" evidence="8">
    <location>
        <begin position="309"/>
        <end position="328"/>
    </location>
</feature>
<keyword evidence="5" id="KW-0564">Palmitate</keyword>
<comment type="catalytic activity">
    <reaction evidence="7 8">
        <text>L-cysteinyl-[protein] + hexadecanoyl-CoA = S-hexadecanoyl-L-cysteinyl-[protein] + CoA</text>
        <dbReference type="Rhea" id="RHEA:36683"/>
        <dbReference type="Rhea" id="RHEA-COMP:10131"/>
        <dbReference type="Rhea" id="RHEA-COMP:11032"/>
        <dbReference type="ChEBI" id="CHEBI:29950"/>
        <dbReference type="ChEBI" id="CHEBI:57287"/>
        <dbReference type="ChEBI" id="CHEBI:57379"/>
        <dbReference type="ChEBI" id="CHEBI:74151"/>
        <dbReference type="EC" id="2.3.1.225"/>
    </reaction>
</comment>
<comment type="domain">
    <text evidence="8">The DHHC domain is required for palmitoyltransferase activity.</text>
</comment>
<evidence type="ECO:0000256" key="1">
    <source>
        <dbReference type="ARBA" id="ARBA00004141"/>
    </source>
</evidence>
<comment type="subcellular location">
    <subcellularLocation>
        <location evidence="1">Membrane</location>
        <topology evidence="1">Multi-pass membrane protein</topology>
    </subcellularLocation>
</comment>
<evidence type="ECO:0000256" key="4">
    <source>
        <dbReference type="ARBA" id="ARBA00023136"/>
    </source>
</evidence>
<evidence type="ECO:0000256" key="8">
    <source>
        <dbReference type="RuleBase" id="RU079119"/>
    </source>
</evidence>
<keyword evidence="2 8" id="KW-0812">Transmembrane</keyword>
<evidence type="ECO:0000259" key="10">
    <source>
        <dbReference type="Pfam" id="PF01529"/>
    </source>
</evidence>
<feature type="compositionally biased region" description="Polar residues" evidence="9">
    <location>
        <begin position="22"/>
        <end position="32"/>
    </location>
</feature>
<evidence type="ECO:0000256" key="3">
    <source>
        <dbReference type="ARBA" id="ARBA00022989"/>
    </source>
</evidence>
<evidence type="ECO:0000256" key="2">
    <source>
        <dbReference type="ARBA" id="ARBA00022692"/>
    </source>
</evidence>
<evidence type="ECO:0000313" key="12">
    <source>
        <dbReference type="Proteomes" id="UP001294444"/>
    </source>
</evidence>
<dbReference type="GO" id="GO:0019706">
    <property type="term" value="F:protein-cysteine S-palmitoyltransferase activity"/>
    <property type="evidence" value="ECO:0007669"/>
    <property type="project" value="UniProtKB-EC"/>
</dbReference>
<feature type="transmembrane region" description="Helical" evidence="8">
    <location>
        <begin position="83"/>
        <end position="104"/>
    </location>
</feature>
<dbReference type="GO" id="GO:0016020">
    <property type="term" value="C:membrane"/>
    <property type="evidence" value="ECO:0007669"/>
    <property type="project" value="UniProtKB-SubCell"/>
</dbReference>
<keyword evidence="8" id="KW-0012">Acyltransferase</keyword>
<dbReference type="AlphaFoldDB" id="A0AAJ5C698"/>
<sequence length="463" mass="52162">MSLRQRVTQIATIHTISDDSDQPTPGSASSPRAESRRGHAIRLNRVLGRIVPLILLVYISYTYDLVVIRYAFRHLYIQQRRVLFPILWLLPTHGLFLFSLRTYLRVFLAHSNVLNSQKGNGGALSWLCRSLGATFLEPSQAQLEEELSIHRALSSLAPAHARVSIHLCQPNGELFRCFRDSCNGRMKAFRTRHCGDCGVCRVGFDHHCAWFDNDVTAPATLSSFVGFLLSIPPLYTLGLGPLFPTAWRTLKRISNFAKSDLEIRSRWWNKWYSWVGGPAFRWILGFGLGTKKWSDMTKAERLPHESVRAPILVALGAVFVFVAIGLAASSLTNLKSGRLTIDVERSKAYWKLEQQMEKLQKTTSGRDHERSAALQRKMDSLAPAQHFRVTWKDNRSGEEKEKIVVLSIQEGLLSHGTPWVNIQRFLGSGNPSGSAPRPAWSLSDSALRKVLQKASIMLPDLDH</sequence>
<dbReference type="PROSITE" id="PS50216">
    <property type="entry name" value="DHHC"/>
    <property type="match status" value="1"/>
</dbReference>
<name>A0AAJ5C698_9BASI</name>
<feature type="domain" description="Palmitoyltransferase DHHC" evidence="10">
    <location>
        <begin position="178"/>
        <end position="258"/>
    </location>
</feature>
<feature type="region of interest" description="Disordered" evidence="9">
    <location>
        <begin position="17"/>
        <end position="36"/>
    </location>
</feature>
<evidence type="ECO:0000256" key="9">
    <source>
        <dbReference type="SAM" id="MobiDB-lite"/>
    </source>
</evidence>
<dbReference type="InterPro" id="IPR001594">
    <property type="entry name" value="Palmitoyltrfase_DHHC"/>
</dbReference>
<dbReference type="Proteomes" id="UP001294444">
    <property type="component" value="Unassembled WGS sequence"/>
</dbReference>
<evidence type="ECO:0000256" key="7">
    <source>
        <dbReference type="ARBA" id="ARBA00048048"/>
    </source>
</evidence>
<keyword evidence="3 8" id="KW-1133">Transmembrane helix</keyword>
<dbReference type="Pfam" id="PF01529">
    <property type="entry name" value="DHHC"/>
    <property type="match status" value="1"/>
</dbReference>